<proteinExistence type="predicted"/>
<comment type="caution">
    <text evidence="1">The sequence shown here is derived from an EMBL/GenBank/DDBJ whole genome shotgun (WGS) entry which is preliminary data.</text>
</comment>
<organism evidence="1 2">
    <name type="scientific">Mytilus galloprovincialis</name>
    <name type="common">Mediterranean mussel</name>
    <dbReference type="NCBI Taxonomy" id="29158"/>
    <lineage>
        <taxon>Eukaryota</taxon>
        <taxon>Metazoa</taxon>
        <taxon>Spiralia</taxon>
        <taxon>Lophotrochozoa</taxon>
        <taxon>Mollusca</taxon>
        <taxon>Bivalvia</taxon>
        <taxon>Autobranchia</taxon>
        <taxon>Pteriomorphia</taxon>
        <taxon>Mytilida</taxon>
        <taxon>Mytiloidea</taxon>
        <taxon>Mytilidae</taxon>
        <taxon>Mytilinae</taxon>
        <taxon>Mytilus</taxon>
    </lineage>
</organism>
<gene>
    <name evidence="1" type="ORF">AM593_08313</name>
</gene>
<feature type="non-terminal residue" evidence="1">
    <location>
        <position position="1"/>
    </location>
</feature>
<sequence length="29" mass="3664">MMQKLLLQRKNQNLKIQHYFYFSAVEYND</sequence>
<evidence type="ECO:0000313" key="2">
    <source>
        <dbReference type="Proteomes" id="UP000266721"/>
    </source>
</evidence>
<accession>A0A3L5TRG9</accession>
<dbReference type="EMBL" id="KV591841">
    <property type="protein sequence ID" value="OPL21420.1"/>
    <property type="molecule type" value="Genomic_DNA"/>
</dbReference>
<dbReference type="Proteomes" id="UP000266721">
    <property type="component" value="Unassembled WGS sequence"/>
</dbReference>
<reference evidence="1 2" key="1">
    <citation type="journal article" date="2016" name="PLoS ONE">
        <title>A First Insight into the Genome of the Filter-Feeder Mussel Mytilus galloprovincialis.</title>
        <authorList>
            <person name="Murgarella M."/>
            <person name="Puiu D."/>
            <person name="Novoa B."/>
            <person name="Figueras A."/>
            <person name="Posada D."/>
            <person name="Canchaya C."/>
        </authorList>
    </citation>
    <scope>NUCLEOTIDE SEQUENCE [LARGE SCALE GENOMIC DNA]</scope>
    <source>
        <tissue evidence="1">Muscle</tissue>
    </source>
</reference>
<protein>
    <submittedName>
        <fullName evidence="1">Uncharacterized protein</fullName>
    </submittedName>
</protein>
<keyword evidence="2" id="KW-1185">Reference proteome</keyword>
<name>A0A3L5TRG9_MYTGA</name>
<evidence type="ECO:0000313" key="1">
    <source>
        <dbReference type="EMBL" id="OPL21420.1"/>
    </source>
</evidence>
<dbReference type="AlphaFoldDB" id="A0A3L5TRG9"/>